<organism evidence="9 10">
    <name type="scientific">Streptomyces litmocidini</name>
    <dbReference type="NCBI Taxonomy" id="67318"/>
    <lineage>
        <taxon>Bacteria</taxon>
        <taxon>Bacillati</taxon>
        <taxon>Actinomycetota</taxon>
        <taxon>Actinomycetes</taxon>
        <taxon>Kitasatosporales</taxon>
        <taxon>Streptomycetaceae</taxon>
        <taxon>Streptomyces</taxon>
    </lineage>
</organism>
<dbReference type="EMBL" id="JBIRUI010000012">
    <property type="protein sequence ID" value="MFI1716904.1"/>
    <property type="molecule type" value="Genomic_DNA"/>
</dbReference>
<evidence type="ECO:0000256" key="3">
    <source>
        <dbReference type="ARBA" id="ARBA00022989"/>
    </source>
</evidence>
<evidence type="ECO:0000256" key="2">
    <source>
        <dbReference type="ARBA" id="ARBA00022692"/>
    </source>
</evidence>
<reference evidence="9 10" key="1">
    <citation type="submission" date="2024-10" db="EMBL/GenBank/DDBJ databases">
        <title>The Natural Products Discovery Center: Release of the First 8490 Sequenced Strains for Exploring Actinobacteria Biosynthetic Diversity.</title>
        <authorList>
            <person name="Kalkreuter E."/>
            <person name="Kautsar S.A."/>
            <person name="Yang D."/>
            <person name="Bader C.D."/>
            <person name="Teijaro C.N."/>
            <person name="Fluegel L."/>
            <person name="Davis C.M."/>
            <person name="Simpson J.R."/>
            <person name="Lauterbach L."/>
            <person name="Steele A.D."/>
            <person name="Gui C."/>
            <person name="Meng S."/>
            <person name="Li G."/>
            <person name="Viehrig K."/>
            <person name="Ye F."/>
            <person name="Su P."/>
            <person name="Kiefer A.F."/>
            <person name="Nichols A."/>
            <person name="Cepeda A.J."/>
            <person name="Yan W."/>
            <person name="Fan B."/>
            <person name="Jiang Y."/>
            <person name="Adhikari A."/>
            <person name="Zheng C.-J."/>
            <person name="Schuster L."/>
            <person name="Cowan T.M."/>
            <person name="Smanski M.J."/>
            <person name="Chevrette M.G."/>
            <person name="De Carvalho L.P.S."/>
            <person name="Shen B."/>
        </authorList>
    </citation>
    <scope>NUCLEOTIDE SEQUENCE [LARGE SCALE GENOMIC DNA]</scope>
    <source>
        <strain evidence="9 10">NPDC020602</strain>
    </source>
</reference>
<evidence type="ECO:0000256" key="4">
    <source>
        <dbReference type="ARBA" id="ARBA00023136"/>
    </source>
</evidence>
<feature type="transmembrane region" description="Helical" evidence="7">
    <location>
        <begin position="70"/>
        <end position="89"/>
    </location>
</feature>
<dbReference type="Proteomes" id="UP001611339">
    <property type="component" value="Unassembled WGS sequence"/>
</dbReference>
<evidence type="ECO:0000256" key="5">
    <source>
        <dbReference type="ARBA" id="ARBA00023251"/>
    </source>
</evidence>
<feature type="transmembrane region" description="Helical" evidence="7">
    <location>
        <begin position="471"/>
        <end position="489"/>
    </location>
</feature>
<dbReference type="InterPro" id="IPR020846">
    <property type="entry name" value="MFS_dom"/>
</dbReference>
<sequence>MNRTLACSVVGAAVVALDGTVLTVAQPALQRDLGAEVGQVQWTSTGYLVAVASLLVLAGRLGDRYGHHRVFAVGALGFAAASTGIALAPGIGTVIALRVLQGVCGALLQPATLGMLRTAFPPERLATPIAVRTAAIGLAAAAGPLVGGALVSSYGWRAVFLLGVPPTLAIGLLALTPPTRRQPDSPDGKGPDPLDAASRPDHRRPDSPDGTGPDPLGPSPAPDRRPTDPPDRPASAPALDPLGALLLAAALGLLVHGLDEASRPGGIGSAVLSWGAALGAGTAFARHERRVADPLLPPALLRSVPVVAGLAALLAASAGLFGALFVATYFLQDVQGLDPLDCALRVLPLAALMVLGAPFCPPLQRRFGPRRTATAGAGLLTLGVLLLSRLDETAGAVPVGVASALLGAGFVTLMVTATSVVVHRAPEAHAGVAGGLQQTAMNVGPALGVATATLLLALVPDGGFVPVRGAALPALAAIAALTLPAALALPGRADRRGTRPDPAAPRPGGRPCVRS</sequence>
<proteinExistence type="predicted"/>
<dbReference type="Gene3D" id="1.20.1250.20">
    <property type="entry name" value="MFS general substrate transporter like domains"/>
    <property type="match status" value="1"/>
</dbReference>
<dbReference type="PROSITE" id="PS50850">
    <property type="entry name" value="MFS"/>
    <property type="match status" value="1"/>
</dbReference>
<dbReference type="CDD" id="cd17321">
    <property type="entry name" value="MFS_MMR_MDR_like"/>
    <property type="match status" value="1"/>
</dbReference>
<evidence type="ECO:0000256" key="1">
    <source>
        <dbReference type="ARBA" id="ARBA00004651"/>
    </source>
</evidence>
<feature type="transmembrane region" description="Helical" evidence="7">
    <location>
        <begin position="306"/>
        <end position="331"/>
    </location>
</feature>
<dbReference type="RefSeq" id="WP_398711124.1">
    <property type="nucleotide sequence ID" value="NZ_JBIRUI010000012.1"/>
</dbReference>
<evidence type="ECO:0000313" key="10">
    <source>
        <dbReference type="Proteomes" id="UP001611339"/>
    </source>
</evidence>
<dbReference type="Gene3D" id="1.20.1720.10">
    <property type="entry name" value="Multidrug resistance protein D"/>
    <property type="match status" value="1"/>
</dbReference>
<comment type="subcellular location">
    <subcellularLocation>
        <location evidence="1">Cell membrane</location>
        <topology evidence="1">Multi-pass membrane protein</topology>
    </subcellularLocation>
</comment>
<feature type="compositionally biased region" description="Basic and acidic residues" evidence="6">
    <location>
        <begin position="222"/>
        <end position="231"/>
    </location>
</feature>
<keyword evidence="3 7" id="KW-1133">Transmembrane helix</keyword>
<accession>A0ABW7UB82</accession>
<evidence type="ECO:0000259" key="8">
    <source>
        <dbReference type="PROSITE" id="PS50850"/>
    </source>
</evidence>
<feature type="transmembrane region" description="Helical" evidence="7">
    <location>
        <begin position="39"/>
        <end position="58"/>
    </location>
</feature>
<dbReference type="Pfam" id="PF07690">
    <property type="entry name" value="MFS_1"/>
    <property type="match status" value="1"/>
</dbReference>
<dbReference type="SUPFAM" id="SSF103473">
    <property type="entry name" value="MFS general substrate transporter"/>
    <property type="match status" value="1"/>
</dbReference>
<feature type="transmembrane region" description="Helical" evidence="7">
    <location>
        <begin position="156"/>
        <end position="175"/>
    </location>
</feature>
<keyword evidence="10" id="KW-1185">Reference proteome</keyword>
<feature type="transmembrane region" description="Helical" evidence="7">
    <location>
        <begin position="372"/>
        <end position="390"/>
    </location>
</feature>
<name>A0ABW7UB82_9ACTN</name>
<evidence type="ECO:0000256" key="6">
    <source>
        <dbReference type="SAM" id="MobiDB-lite"/>
    </source>
</evidence>
<keyword evidence="2 7" id="KW-0812">Transmembrane</keyword>
<comment type="caution">
    <text evidence="9">The sequence shown here is derived from an EMBL/GenBank/DDBJ whole genome shotgun (WGS) entry which is preliminary data.</text>
</comment>
<feature type="transmembrane region" description="Helical" evidence="7">
    <location>
        <begin position="443"/>
        <end position="459"/>
    </location>
</feature>
<evidence type="ECO:0000256" key="7">
    <source>
        <dbReference type="SAM" id="Phobius"/>
    </source>
</evidence>
<dbReference type="InterPro" id="IPR011701">
    <property type="entry name" value="MFS"/>
</dbReference>
<feature type="region of interest" description="Disordered" evidence="6">
    <location>
        <begin position="492"/>
        <end position="515"/>
    </location>
</feature>
<dbReference type="InterPro" id="IPR036259">
    <property type="entry name" value="MFS_trans_sf"/>
</dbReference>
<protein>
    <submittedName>
        <fullName evidence="9">MFS transporter</fullName>
    </submittedName>
</protein>
<feature type="transmembrane region" description="Helical" evidence="7">
    <location>
        <begin position="129"/>
        <end position="150"/>
    </location>
</feature>
<feature type="region of interest" description="Disordered" evidence="6">
    <location>
        <begin position="177"/>
        <end position="237"/>
    </location>
</feature>
<keyword evidence="4 7" id="KW-0472">Membrane</keyword>
<dbReference type="PANTHER" id="PTHR42718:SF42">
    <property type="entry name" value="EXPORT PROTEIN"/>
    <property type="match status" value="1"/>
</dbReference>
<feature type="compositionally biased region" description="Basic and acidic residues" evidence="6">
    <location>
        <begin position="181"/>
        <end position="207"/>
    </location>
</feature>
<keyword evidence="5" id="KW-0046">Antibiotic resistance</keyword>
<feature type="transmembrane region" description="Helical" evidence="7">
    <location>
        <begin position="396"/>
        <end position="422"/>
    </location>
</feature>
<feature type="compositionally biased region" description="Low complexity" evidence="6">
    <location>
        <begin position="506"/>
        <end position="515"/>
    </location>
</feature>
<gene>
    <name evidence="9" type="ORF">ACH407_25450</name>
</gene>
<feature type="transmembrane region" description="Helical" evidence="7">
    <location>
        <begin position="234"/>
        <end position="255"/>
    </location>
</feature>
<evidence type="ECO:0000313" key="9">
    <source>
        <dbReference type="EMBL" id="MFI1716904.1"/>
    </source>
</evidence>
<dbReference type="PANTHER" id="PTHR42718">
    <property type="entry name" value="MAJOR FACILITATOR SUPERFAMILY MULTIDRUG TRANSPORTER MFSC"/>
    <property type="match status" value="1"/>
</dbReference>
<feature type="transmembrane region" description="Helical" evidence="7">
    <location>
        <begin position="267"/>
        <end position="285"/>
    </location>
</feature>
<feature type="domain" description="Major facilitator superfamily (MFS) profile" evidence="8">
    <location>
        <begin position="4"/>
        <end position="494"/>
    </location>
</feature>